<comment type="caution">
    <text evidence="3">The sequence shown here is derived from an EMBL/GenBank/DDBJ whole genome shotgun (WGS) entry which is preliminary data.</text>
</comment>
<dbReference type="Proteomes" id="UP000548476">
    <property type="component" value="Unassembled WGS sequence"/>
</dbReference>
<sequence>MATLFTDAELAYLGAHRLGRLATVGAGGTPHVVPTLYHFDTANGSFRIGQGPLEGRGQQRLYVRHVAANPRAAFVIDDVVTDPDYAPRGISVKGTAVVHTQGGEAFGPEFGPQWVEVVPDWVSSWGIDTGSYTPAVPRKA</sequence>
<dbReference type="RefSeq" id="WP_184789588.1">
    <property type="nucleotide sequence ID" value="NZ_BONT01000058.1"/>
</dbReference>
<feature type="domain" description="Pyridoxamine 5'-phosphate oxidase N-terminal" evidence="2">
    <location>
        <begin position="6"/>
        <end position="103"/>
    </location>
</feature>
<keyword evidence="1" id="KW-0560">Oxidoreductase</keyword>
<evidence type="ECO:0000256" key="1">
    <source>
        <dbReference type="ARBA" id="ARBA00023002"/>
    </source>
</evidence>
<dbReference type="GO" id="GO:0005829">
    <property type="term" value="C:cytosol"/>
    <property type="evidence" value="ECO:0007669"/>
    <property type="project" value="TreeGrafter"/>
</dbReference>
<dbReference type="Gene3D" id="2.30.110.10">
    <property type="entry name" value="Electron Transport, Fmn-binding Protein, Chain A"/>
    <property type="match status" value="1"/>
</dbReference>
<proteinExistence type="predicted"/>
<organism evidence="3 4">
    <name type="scientific">Phytomonospora endophytica</name>
    <dbReference type="NCBI Taxonomy" id="714109"/>
    <lineage>
        <taxon>Bacteria</taxon>
        <taxon>Bacillati</taxon>
        <taxon>Actinomycetota</taxon>
        <taxon>Actinomycetes</taxon>
        <taxon>Micromonosporales</taxon>
        <taxon>Micromonosporaceae</taxon>
        <taxon>Phytomonospora</taxon>
    </lineage>
</organism>
<dbReference type="InterPro" id="IPR012349">
    <property type="entry name" value="Split_barrel_FMN-bd"/>
</dbReference>
<dbReference type="GO" id="GO:0016627">
    <property type="term" value="F:oxidoreductase activity, acting on the CH-CH group of donors"/>
    <property type="evidence" value="ECO:0007669"/>
    <property type="project" value="TreeGrafter"/>
</dbReference>
<evidence type="ECO:0000259" key="2">
    <source>
        <dbReference type="Pfam" id="PF01243"/>
    </source>
</evidence>
<keyword evidence="4" id="KW-1185">Reference proteome</keyword>
<name>A0A841FLK7_9ACTN</name>
<reference evidence="3 4" key="1">
    <citation type="submission" date="2020-08" db="EMBL/GenBank/DDBJ databases">
        <title>Genomic Encyclopedia of Type Strains, Phase IV (KMG-IV): sequencing the most valuable type-strain genomes for metagenomic binning, comparative biology and taxonomic classification.</title>
        <authorList>
            <person name="Goeker M."/>
        </authorList>
    </citation>
    <scope>NUCLEOTIDE SEQUENCE [LARGE SCALE GENOMIC DNA]</scope>
    <source>
        <strain evidence="3 4">YIM 65646</strain>
    </source>
</reference>
<evidence type="ECO:0000313" key="3">
    <source>
        <dbReference type="EMBL" id="MBB6036744.1"/>
    </source>
</evidence>
<dbReference type="EMBL" id="JACHGT010000010">
    <property type="protein sequence ID" value="MBB6036744.1"/>
    <property type="molecule type" value="Genomic_DNA"/>
</dbReference>
<gene>
    <name evidence="3" type="ORF">HNR73_004617</name>
</gene>
<accession>A0A841FLK7</accession>
<protein>
    <submittedName>
        <fullName evidence="3">Pyridoxamine 5'-phosphate oxidase family protein</fullName>
    </submittedName>
</protein>
<evidence type="ECO:0000313" key="4">
    <source>
        <dbReference type="Proteomes" id="UP000548476"/>
    </source>
</evidence>
<dbReference type="SUPFAM" id="SSF50475">
    <property type="entry name" value="FMN-binding split barrel"/>
    <property type="match status" value="1"/>
</dbReference>
<dbReference type="GO" id="GO:0070967">
    <property type="term" value="F:coenzyme F420 binding"/>
    <property type="evidence" value="ECO:0007669"/>
    <property type="project" value="TreeGrafter"/>
</dbReference>
<dbReference type="Pfam" id="PF01243">
    <property type="entry name" value="PNPOx_N"/>
    <property type="match status" value="1"/>
</dbReference>
<dbReference type="InterPro" id="IPR052019">
    <property type="entry name" value="F420H2_bilvrd_red/Heme_oxyg"/>
</dbReference>
<dbReference type="InterPro" id="IPR011576">
    <property type="entry name" value="Pyridox_Oxase_N"/>
</dbReference>
<dbReference type="PANTHER" id="PTHR35176">
    <property type="entry name" value="HEME OXYGENASE HI_0854-RELATED"/>
    <property type="match status" value="1"/>
</dbReference>
<dbReference type="AlphaFoldDB" id="A0A841FLK7"/>
<dbReference type="PANTHER" id="PTHR35176:SF6">
    <property type="entry name" value="HEME OXYGENASE HI_0854-RELATED"/>
    <property type="match status" value="1"/>
</dbReference>